<name>A0ABD3IED8_9MARC</name>
<reference evidence="3 4" key="1">
    <citation type="submission" date="2024-09" db="EMBL/GenBank/DDBJ databases">
        <title>Chromosome-scale assembly of Riccia sorocarpa.</title>
        <authorList>
            <person name="Paukszto L."/>
        </authorList>
    </citation>
    <scope>NUCLEOTIDE SEQUENCE [LARGE SCALE GENOMIC DNA]</scope>
    <source>
        <strain evidence="3">LP-2024</strain>
        <tissue evidence="3">Aerial parts of the thallus</tissue>
    </source>
</reference>
<keyword evidence="1" id="KW-0663">Pyridoxal phosphate</keyword>
<dbReference type="InterPro" id="IPR000192">
    <property type="entry name" value="Aminotrans_V_dom"/>
</dbReference>
<dbReference type="PANTHER" id="PTHR43092:SF2">
    <property type="entry name" value="HERCYNYLCYSTEINE SULFOXIDE LYASE"/>
    <property type="match status" value="1"/>
</dbReference>
<sequence>MPSGKEPELDEFQHLKISGDVTCTEREFDHHEPGVARLNHGSFGSCPASVQIAQAEWREKWFKQPDHFIYHLLEDGILDSRRTIAKVINCPNLHEVLLVDNVTTAASTVAQDLVWGFLEGRYQKGDAIVLLNFAYGAIKACFERVAAQVGARLIYAKIPFPVSSPSHVLESFRQSLTKAREETPGRVIRLAVIDHITSMPSILLPVKEMVTLCRTHGVEQVFVDGAHALGNVEHLDRLHHPVVSTTHGLGLAAECAWVGTRDYSAQLSVPAAAEFIQKRTGGLEALRDLNHASAVAMGNLLAKELGTVCGAPAEMATAMVMVGLPGVLNIKSFDEGVQLRTRLRREFKVEVPLHYVPEEDQDAGDQVVKVPGITAYARVSHQIYNRREDYLQFRDAIQYIVRECAET</sequence>
<evidence type="ECO:0000313" key="3">
    <source>
        <dbReference type="EMBL" id="KAL3700617.1"/>
    </source>
</evidence>
<dbReference type="PANTHER" id="PTHR43092">
    <property type="entry name" value="L-CYSTEINE DESULFHYDRASE"/>
    <property type="match status" value="1"/>
</dbReference>
<dbReference type="Gene3D" id="3.40.640.10">
    <property type="entry name" value="Type I PLP-dependent aspartate aminotransferase-like (Major domain)"/>
    <property type="match status" value="1"/>
</dbReference>
<dbReference type="Pfam" id="PF00266">
    <property type="entry name" value="Aminotran_5"/>
    <property type="match status" value="1"/>
</dbReference>
<accession>A0ABD3IED8</accession>
<dbReference type="EMBL" id="JBJQOH010000001">
    <property type="protein sequence ID" value="KAL3700617.1"/>
    <property type="molecule type" value="Genomic_DNA"/>
</dbReference>
<organism evidence="3 4">
    <name type="scientific">Riccia sorocarpa</name>
    <dbReference type="NCBI Taxonomy" id="122646"/>
    <lineage>
        <taxon>Eukaryota</taxon>
        <taxon>Viridiplantae</taxon>
        <taxon>Streptophyta</taxon>
        <taxon>Embryophyta</taxon>
        <taxon>Marchantiophyta</taxon>
        <taxon>Marchantiopsida</taxon>
        <taxon>Marchantiidae</taxon>
        <taxon>Marchantiales</taxon>
        <taxon>Ricciaceae</taxon>
        <taxon>Riccia</taxon>
    </lineage>
</organism>
<dbReference type="Proteomes" id="UP001633002">
    <property type="component" value="Unassembled WGS sequence"/>
</dbReference>
<protein>
    <recommendedName>
        <fullName evidence="2">Aminotransferase class V domain-containing protein</fullName>
    </recommendedName>
</protein>
<dbReference type="SUPFAM" id="SSF53383">
    <property type="entry name" value="PLP-dependent transferases"/>
    <property type="match status" value="1"/>
</dbReference>
<dbReference type="InterPro" id="IPR015424">
    <property type="entry name" value="PyrdxlP-dep_Trfase"/>
</dbReference>
<dbReference type="InterPro" id="IPR015421">
    <property type="entry name" value="PyrdxlP-dep_Trfase_major"/>
</dbReference>
<gene>
    <name evidence="3" type="ORF">R1sor_018639</name>
</gene>
<dbReference type="AlphaFoldDB" id="A0ABD3IED8"/>
<evidence type="ECO:0000313" key="4">
    <source>
        <dbReference type="Proteomes" id="UP001633002"/>
    </source>
</evidence>
<keyword evidence="4" id="KW-1185">Reference proteome</keyword>
<evidence type="ECO:0000259" key="2">
    <source>
        <dbReference type="Pfam" id="PF00266"/>
    </source>
</evidence>
<evidence type="ECO:0000256" key="1">
    <source>
        <dbReference type="ARBA" id="ARBA00022898"/>
    </source>
</evidence>
<feature type="domain" description="Aminotransferase class V" evidence="2">
    <location>
        <begin position="77"/>
        <end position="231"/>
    </location>
</feature>
<comment type="caution">
    <text evidence="3">The sequence shown here is derived from an EMBL/GenBank/DDBJ whole genome shotgun (WGS) entry which is preliminary data.</text>
</comment>
<proteinExistence type="predicted"/>